<reference evidence="3 4" key="1">
    <citation type="journal article" date="2015" name="Genome Announc.">
        <title>Complete Genome Sequence of the Type Strain Corynebacterium mustelae DSM 45274, Isolated from Various Tissues of a Male Ferret with Lethal Sepsis.</title>
        <authorList>
            <person name="Ruckert C."/>
            <person name="Eimer J."/>
            <person name="Winkler A."/>
            <person name="Tauch A."/>
        </authorList>
    </citation>
    <scope>NUCLEOTIDE SEQUENCE [LARGE SCALE GENOMIC DNA]</scope>
    <source>
        <strain evidence="3 4">DSM 45274</strain>
    </source>
</reference>
<dbReference type="RefSeq" id="WP_047263133.1">
    <property type="nucleotide sequence ID" value="NZ_CP011542.1"/>
</dbReference>
<accession>A0A0G3H3E0</accession>
<evidence type="ECO:0000313" key="3">
    <source>
        <dbReference type="EMBL" id="AKK07270.1"/>
    </source>
</evidence>
<dbReference type="EMBL" id="CP011542">
    <property type="protein sequence ID" value="AKK07270.1"/>
    <property type="molecule type" value="Genomic_DNA"/>
</dbReference>
<dbReference type="Proteomes" id="UP000035199">
    <property type="component" value="Chromosome"/>
</dbReference>
<name>A0A0G3H3E0_9CORY</name>
<dbReference type="STRING" id="571915.CMUST_14890"/>
<evidence type="ECO:0000313" key="4">
    <source>
        <dbReference type="Proteomes" id="UP000035199"/>
    </source>
</evidence>
<dbReference type="AlphaFoldDB" id="A0A0G3H3E0"/>
<organism evidence="3 4">
    <name type="scientific">Corynebacterium mustelae</name>
    <dbReference type="NCBI Taxonomy" id="571915"/>
    <lineage>
        <taxon>Bacteria</taxon>
        <taxon>Bacillati</taxon>
        <taxon>Actinomycetota</taxon>
        <taxon>Actinomycetes</taxon>
        <taxon>Mycobacteriales</taxon>
        <taxon>Corynebacteriaceae</taxon>
        <taxon>Corynebacterium</taxon>
    </lineage>
</organism>
<proteinExistence type="predicted"/>
<keyword evidence="4" id="KW-1185">Reference proteome</keyword>
<evidence type="ECO:0000256" key="1">
    <source>
        <dbReference type="SAM" id="MobiDB-lite"/>
    </source>
</evidence>
<gene>
    <name evidence="3" type="ORF">CMUST_14890</name>
</gene>
<dbReference type="PATRIC" id="fig|571915.4.peg.3198"/>
<evidence type="ECO:0008006" key="5">
    <source>
        <dbReference type="Google" id="ProtNLM"/>
    </source>
</evidence>
<dbReference type="KEGG" id="cmv:CMUST_14890"/>
<feature type="region of interest" description="Disordered" evidence="1">
    <location>
        <begin position="27"/>
        <end position="58"/>
    </location>
</feature>
<evidence type="ECO:0000256" key="2">
    <source>
        <dbReference type="SAM" id="SignalP"/>
    </source>
</evidence>
<feature type="signal peptide" evidence="2">
    <location>
        <begin position="1"/>
        <end position="23"/>
    </location>
</feature>
<feature type="chain" id="PRO_5002554817" description="Alpha/beta hydrolase family" evidence="2">
    <location>
        <begin position="24"/>
        <end position="506"/>
    </location>
</feature>
<dbReference type="OrthoDB" id="9808543at2"/>
<dbReference type="SUPFAM" id="SSF53474">
    <property type="entry name" value="alpha/beta-Hydrolases"/>
    <property type="match status" value="1"/>
</dbReference>
<dbReference type="PROSITE" id="PS51257">
    <property type="entry name" value="PROKAR_LIPOPROTEIN"/>
    <property type="match status" value="1"/>
</dbReference>
<sequence>MTLFPLRLTTALVLSALSLSACASEIPAEPTSTAEESIPEPDGPHAPADRPLEPESTTVNAAGTAQITQLDLGNTTDNGYSAPIRGILITPTTEKPAPLIVLSHLRAPNCGEHTFAFPCPNGETEHRYDHGMIYLGEALAEHGYATVIPDLGGIFSGGDVESPYSQKQMWKQAVGALVEKLPAEKINRDTIGLFAHSRSGAFVDSAIELFGEGKLRSVYTYGPAYDTFDIAEISPAPADIPYFSLIGDADIDVGPSANLWIGHYLDQERTQPALVAQAPGLGHMLINRGAKDERIGCEEIDCPDAAAHERILTESAVEWFDATLLGAKTTLPVINSDQLPEALAGVDARWLAATPNATYRISAQQLGQVCHHADPMNPIKLPDACTEPERGVVQVLTGVTQTQESQVEVNVAQAKTMAIHLSPSGSYDTDNVVTITLTLNTGEAIPIPLDPKHAALRNRANAIENGSYTLGTIRIPLPEVVRNATITKVEIAAPNHPIEVRGIDFS</sequence>
<dbReference type="Gene3D" id="3.40.50.1820">
    <property type="entry name" value="alpha/beta hydrolase"/>
    <property type="match status" value="1"/>
</dbReference>
<keyword evidence="2" id="KW-0732">Signal</keyword>
<dbReference type="InterPro" id="IPR029058">
    <property type="entry name" value="AB_hydrolase_fold"/>
</dbReference>
<reference evidence="4" key="2">
    <citation type="submission" date="2015-05" db="EMBL/GenBank/DDBJ databases">
        <title>Complete genome sequence of Corynebacterium mustelae DSM 45274, isolated from various tissues of a male ferret with lethal sepsis.</title>
        <authorList>
            <person name="Ruckert C."/>
            <person name="Albersmeier A."/>
            <person name="Winkler A."/>
            <person name="Tauch A."/>
        </authorList>
    </citation>
    <scope>NUCLEOTIDE SEQUENCE [LARGE SCALE GENOMIC DNA]</scope>
    <source>
        <strain evidence="4">DSM 45274</strain>
    </source>
</reference>
<protein>
    <recommendedName>
        <fullName evidence="5">Alpha/beta hydrolase family</fullName>
    </recommendedName>
</protein>